<dbReference type="InParanoid" id="A0A058ZZ88"/>
<dbReference type="PANTHER" id="PTHR24186">
    <property type="entry name" value="PROTEIN PHOSPHATASE 1 REGULATORY SUBUNIT"/>
    <property type="match status" value="1"/>
</dbReference>
<dbReference type="STRING" id="71139.A0A058ZZ88"/>
<dbReference type="EMBL" id="KK198763">
    <property type="protein sequence ID" value="KCW47187.1"/>
    <property type="molecule type" value="Genomic_DNA"/>
</dbReference>
<dbReference type="PANTHER" id="PTHR24186:SF46">
    <property type="entry name" value="PROTEIN ACCELERATED CELL DEATH 6-LIKE"/>
    <property type="match status" value="1"/>
</dbReference>
<feature type="transmembrane region" description="Helical" evidence="7">
    <location>
        <begin position="306"/>
        <end position="327"/>
    </location>
</feature>
<accession>A0A058ZZ88</accession>
<evidence type="ECO:0000256" key="5">
    <source>
        <dbReference type="ARBA" id="ARBA00023043"/>
    </source>
</evidence>
<dbReference type="OMA" id="YSWVIER"/>
<evidence type="ECO:0000256" key="6">
    <source>
        <dbReference type="ARBA" id="ARBA00023136"/>
    </source>
</evidence>
<dbReference type="Gene3D" id="1.25.40.20">
    <property type="entry name" value="Ankyrin repeat-containing domain"/>
    <property type="match status" value="1"/>
</dbReference>
<sequence length="340" mass="37862">MLQTDKNGSYPIHIACEAGYSWVIERLLKDTWPDLAEIKNKKRQNILHVAATKQYSLVVLCITLRESGESDIIEKLGNSKDVDGNMPLHLAAMHNHCPAMRYLTKDKRIDVRLRNNDGLTALDVAMESRSLSTRYSADQVNTLLLVATLVASVTFTAGLTLPGGYNASGDLHPGMATMLHHEMFQVFVIANMVAMYSSILAVVVLLWGLSRDYYVAELAYHSAGPLLLMALTGMSVAFFAAVNVVVSKLTWLGSLVLSVGVLYLVMVVVVLAALIFPSSNTTMFIVVFYYIAVYTSKIYVKLCVKVFYFIMFVVPAWLFTDCFQTVIRVCKRVFRLQESS</sequence>
<feature type="transmembrane region" description="Helical" evidence="7">
    <location>
        <begin position="183"/>
        <end position="206"/>
    </location>
</feature>
<dbReference type="Pfam" id="PF13857">
    <property type="entry name" value="Ank_5"/>
    <property type="match status" value="1"/>
</dbReference>
<evidence type="ECO:0000256" key="2">
    <source>
        <dbReference type="ARBA" id="ARBA00022692"/>
    </source>
</evidence>
<dbReference type="SUPFAM" id="SSF48403">
    <property type="entry name" value="Ankyrin repeat"/>
    <property type="match status" value="1"/>
</dbReference>
<evidence type="ECO:0000256" key="1">
    <source>
        <dbReference type="ARBA" id="ARBA00004141"/>
    </source>
</evidence>
<evidence type="ECO:0000256" key="4">
    <source>
        <dbReference type="ARBA" id="ARBA00022989"/>
    </source>
</evidence>
<feature type="transmembrane region" description="Helical" evidence="7">
    <location>
        <begin position="143"/>
        <end position="163"/>
    </location>
</feature>
<dbReference type="InterPro" id="IPR036770">
    <property type="entry name" value="Ankyrin_rpt-contain_sf"/>
</dbReference>
<evidence type="ECO:0000256" key="3">
    <source>
        <dbReference type="ARBA" id="ARBA00022737"/>
    </source>
</evidence>
<evidence type="ECO:0000256" key="7">
    <source>
        <dbReference type="SAM" id="Phobius"/>
    </source>
</evidence>
<organism evidence="9">
    <name type="scientific">Eucalyptus grandis</name>
    <name type="common">Flooded gum</name>
    <dbReference type="NCBI Taxonomy" id="71139"/>
    <lineage>
        <taxon>Eukaryota</taxon>
        <taxon>Viridiplantae</taxon>
        <taxon>Streptophyta</taxon>
        <taxon>Embryophyta</taxon>
        <taxon>Tracheophyta</taxon>
        <taxon>Spermatophyta</taxon>
        <taxon>Magnoliopsida</taxon>
        <taxon>eudicotyledons</taxon>
        <taxon>Gunneridae</taxon>
        <taxon>Pentapetalae</taxon>
        <taxon>rosids</taxon>
        <taxon>malvids</taxon>
        <taxon>Myrtales</taxon>
        <taxon>Myrtaceae</taxon>
        <taxon>Myrtoideae</taxon>
        <taxon>Eucalypteae</taxon>
        <taxon>Eucalyptus</taxon>
    </lineage>
</organism>
<feature type="domain" description="PGG" evidence="8">
    <location>
        <begin position="138"/>
        <end position="243"/>
    </location>
</feature>
<protein>
    <recommendedName>
        <fullName evidence="8">PGG domain-containing protein</fullName>
    </recommendedName>
</protein>
<keyword evidence="5" id="KW-0040">ANK repeat</keyword>
<name>A0A058ZZ88_EUCGR</name>
<dbReference type="InterPro" id="IPR002110">
    <property type="entry name" value="Ankyrin_rpt"/>
</dbReference>
<dbReference type="AlphaFoldDB" id="A0A058ZZ88"/>
<keyword evidence="3" id="KW-0677">Repeat</keyword>
<feature type="transmembrane region" description="Helical" evidence="7">
    <location>
        <begin position="252"/>
        <end position="276"/>
    </location>
</feature>
<reference evidence="9" key="1">
    <citation type="submission" date="2013-07" db="EMBL/GenBank/DDBJ databases">
        <title>The genome of Eucalyptus grandis.</title>
        <authorList>
            <person name="Schmutz J."/>
            <person name="Hayes R."/>
            <person name="Myburg A."/>
            <person name="Tuskan G."/>
            <person name="Grattapaglia D."/>
            <person name="Rokhsar D.S."/>
        </authorList>
    </citation>
    <scope>NUCLEOTIDE SEQUENCE</scope>
    <source>
        <tissue evidence="9">Leaf extractions</tissue>
    </source>
</reference>
<keyword evidence="6 7" id="KW-0472">Membrane</keyword>
<dbReference type="SMART" id="SM00248">
    <property type="entry name" value="ANK"/>
    <property type="match status" value="3"/>
</dbReference>
<feature type="transmembrane region" description="Helical" evidence="7">
    <location>
        <begin position="226"/>
        <end position="246"/>
    </location>
</feature>
<dbReference type="Gramene" id="KCW47187">
    <property type="protein sequence ID" value="KCW47187"/>
    <property type="gene ID" value="EUGRSUZ_K00997"/>
</dbReference>
<dbReference type="InterPro" id="IPR026961">
    <property type="entry name" value="PGG_dom"/>
</dbReference>
<dbReference type="GO" id="GO:0016020">
    <property type="term" value="C:membrane"/>
    <property type="evidence" value="ECO:0000318"/>
    <property type="project" value="GO_Central"/>
</dbReference>
<evidence type="ECO:0000259" key="8">
    <source>
        <dbReference type="Pfam" id="PF13962"/>
    </source>
</evidence>
<dbReference type="Pfam" id="PF13962">
    <property type="entry name" value="PGG"/>
    <property type="match status" value="1"/>
</dbReference>
<keyword evidence="4 7" id="KW-1133">Transmembrane helix</keyword>
<evidence type="ECO:0000313" key="9">
    <source>
        <dbReference type="EMBL" id="KCW47187.1"/>
    </source>
</evidence>
<gene>
    <name evidence="9" type="ORF">EUGRSUZ_K00997</name>
</gene>
<keyword evidence="2 7" id="KW-0812">Transmembrane</keyword>
<comment type="subcellular location">
    <subcellularLocation>
        <location evidence="1">Membrane</location>
        <topology evidence="1">Multi-pass membrane protein</topology>
    </subcellularLocation>
</comment>
<proteinExistence type="predicted"/>